<dbReference type="KEGG" id="nio:NITINOP_0995"/>
<proteinExistence type="predicted"/>
<gene>
    <name evidence="1" type="ORF">NITINOP_0995</name>
</gene>
<dbReference type="Gene3D" id="3.40.1260.10">
    <property type="entry name" value="DsrEFH-like"/>
    <property type="match status" value="1"/>
</dbReference>
<dbReference type="AlphaFoldDB" id="A0A0S4KWH7"/>
<dbReference type="Pfam" id="PF02635">
    <property type="entry name" value="DsrE"/>
    <property type="match status" value="1"/>
</dbReference>
<dbReference type="InterPro" id="IPR003787">
    <property type="entry name" value="Sulphur_relay_DsrE/F-like"/>
</dbReference>
<sequence length="109" mass="11656">MDFPARRKLGILLALPPTDRSATVVHGLAQAACEAGHEVYLYLIDEGVKNLNSPSYRDLATSGVRMFACAYGCQQHHVSTADLDSSISLSGLVVLSGLIDACEPFLSFT</sequence>
<evidence type="ECO:0000313" key="1">
    <source>
        <dbReference type="EMBL" id="CUQ65970.1"/>
    </source>
</evidence>
<accession>A0A0S4KWH7</accession>
<protein>
    <submittedName>
        <fullName evidence="1">Uncharacterized protein</fullName>
    </submittedName>
</protein>
<keyword evidence="2" id="KW-1185">Reference proteome</keyword>
<dbReference type="InterPro" id="IPR027396">
    <property type="entry name" value="DsrEFH-like"/>
</dbReference>
<dbReference type="STRING" id="1715989.NITINOP_0995"/>
<dbReference type="EMBL" id="LN885086">
    <property type="protein sequence ID" value="CUQ65970.1"/>
    <property type="molecule type" value="Genomic_DNA"/>
</dbReference>
<evidence type="ECO:0000313" key="2">
    <source>
        <dbReference type="Proteomes" id="UP000066284"/>
    </source>
</evidence>
<organism evidence="1 2">
    <name type="scientific">Candidatus Nitrospira inopinata</name>
    <dbReference type="NCBI Taxonomy" id="1715989"/>
    <lineage>
        <taxon>Bacteria</taxon>
        <taxon>Pseudomonadati</taxon>
        <taxon>Nitrospirota</taxon>
        <taxon>Nitrospiria</taxon>
        <taxon>Nitrospirales</taxon>
        <taxon>Nitrospiraceae</taxon>
        <taxon>Nitrospira</taxon>
    </lineage>
</organism>
<name>A0A0S4KWH7_9BACT</name>
<reference evidence="2" key="1">
    <citation type="submission" date="2015-09" db="EMBL/GenBank/DDBJ databases">
        <authorList>
            <person name="Daims H."/>
        </authorList>
    </citation>
    <scope>NUCLEOTIDE SEQUENCE [LARGE SCALE GENOMIC DNA]</scope>
</reference>
<dbReference type="SUPFAM" id="SSF75169">
    <property type="entry name" value="DsrEFH-like"/>
    <property type="match status" value="1"/>
</dbReference>
<dbReference type="Proteomes" id="UP000066284">
    <property type="component" value="Chromosome 1"/>
</dbReference>
<dbReference type="RefSeq" id="WP_062483698.1">
    <property type="nucleotide sequence ID" value="NZ_LN885086.1"/>
</dbReference>